<dbReference type="GO" id="GO:0003697">
    <property type="term" value="F:single-stranded DNA binding"/>
    <property type="evidence" value="ECO:0007669"/>
    <property type="project" value="InterPro"/>
</dbReference>
<dbReference type="Gene3D" id="2.30.31.10">
    <property type="entry name" value="Transcriptional Coactivator Pc4, Chain A"/>
    <property type="match status" value="1"/>
</dbReference>
<evidence type="ECO:0000256" key="1">
    <source>
        <dbReference type="ARBA" id="ARBA00006061"/>
    </source>
</evidence>
<dbReference type="PANTHER" id="PTHR31745:SF2">
    <property type="entry name" value="SINGLE-STRANDED DNA-BINDING PROTEIN WHY1, CHLOROPLASTIC"/>
    <property type="match status" value="1"/>
</dbReference>
<accession>A0A445DY76</accession>
<dbReference type="AlphaFoldDB" id="A0A445DY76"/>
<comment type="similarity">
    <text evidence="1">Belongs to the Whirly family.</text>
</comment>
<dbReference type="GO" id="GO:0006952">
    <property type="term" value="P:defense response"/>
    <property type="evidence" value="ECO:0007669"/>
    <property type="project" value="InterPro"/>
</dbReference>
<protein>
    <submittedName>
        <fullName evidence="3">Uncharacterized protein</fullName>
    </submittedName>
</protein>
<dbReference type="SUPFAM" id="SSF54447">
    <property type="entry name" value="ssDNA-binding transcriptional regulator domain"/>
    <property type="match status" value="1"/>
</dbReference>
<gene>
    <name evidence="3" type="ORF">Ahy_A03g014621</name>
</gene>
<comment type="caution">
    <text evidence="3">The sequence shown here is derived from an EMBL/GenBank/DDBJ whole genome shotgun (WGS) entry which is preliminary data.</text>
</comment>
<name>A0A445DY76_ARAHY</name>
<dbReference type="Proteomes" id="UP000289738">
    <property type="component" value="Chromosome A03"/>
</dbReference>
<dbReference type="GO" id="GO:0006355">
    <property type="term" value="P:regulation of DNA-templated transcription"/>
    <property type="evidence" value="ECO:0007669"/>
    <property type="project" value="InterPro"/>
</dbReference>
<keyword evidence="2" id="KW-0809">Transit peptide</keyword>
<dbReference type="PANTHER" id="PTHR31745">
    <property type="entry name" value="SINGLE-STRANDED DNA-BINDING PROTEIN WHY2, MITOCHONDRIAL"/>
    <property type="match status" value="1"/>
</dbReference>
<organism evidence="3 4">
    <name type="scientific">Arachis hypogaea</name>
    <name type="common">Peanut</name>
    <dbReference type="NCBI Taxonomy" id="3818"/>
    <lineage>
        <taxon>Eukaryota</taxon>
        <taxon>Viridiplantae</taxon>
        <taxon>Streptophyta</taxon>
        <taxon>Embryophyta</taxon>
        <taxon>Tracheophyta</taxon>
        <taxon>Spermatophyta</taxon>
        <taxon>Magnoliopsida</taxon>
        <taxon>eudicotyledons</taxon>
        <taxon>Gunneridae</taxon>
        <taxon>Pentapetalae</taxon>
        <taxon>rosids</taxon>
        <taxon>fabids</taxon>
        <taxon>Fabales</taxon>
        <taxon>Fabaceae</taxon>
        <taxon>Papilionoideae</taxon>
        <taxon>50 kb inversion clade</taxon>
        <taxon>dalbergioids sensu lato</taxon>
        <taxon>Dalbergieae</taxon>
        <taxon>Pterocarpus clade</taxon>
        <taxon>Arachis</taxon>
    </lineage>
</organism>
<sequence length="223" mass="25014">MPYMLFNIDGHQVPQQTVIEVGDTFKRILEEVDFFTFLNMLKTFKISREGYVLLQFAPASASWQYNWTRKQVFSLSVGEMGTVISLGKRESCEFFHDRMKSKSQGKQINVVVVVVNPVALSRRCRRRRRCPCVTSTTAATSRVDASGAHLGLVHLHHLGLHTLHPLQQLSKLKPELIRRCHAGKDILIPLPRIIKLLSLPVKAAGAPAPGALNPYLPLVGRLD</sequence>
<keyword evidence="4" id="KW-1185">Reference proteome</keyword>
<dbReference type="Pfam" id="PF08536">
    <property type="entry name" value="Whirly"/>
    <property type="match status" value="1"/>
</dbReference>
<dbReference type="EMBL" id="SDMP01000003">
    <property type="protein sequence ID" value="RYR68152.1"/>
    <property type="molecule type" value="Genomic_DNA"/>
</dbReference>
<reference evidence="3 4" key="1">
    <citation type="submission" date="2019-01" db="EMBL/GenBank/DDBJ databases">
        <title>Sequencing of cultivated peanut Arachis hypogaea provides insights into genome evolution and oil improvement.</title>
        <authorList>
            <person name="Chen X."/>
        </authorList>
    </citation>
    <scope>NUCLEOTIDE SEQUENCE [LARGE SCALE GENOMIC DNA]</scope>
    <source>
        <strain evidence="4">cv. Fuhuasheng</strain>
        <tissue evidence="3">Leaves</tissue>
    </source>
</reference>
<evidence type="ECO:0000313" key="3">
    <source>
        <dbReference type="EMBL" id="RYR68152.1"/>
    </source>
</evidence>
<proteinExistence type="inferred from homology"/>
<dbReference type="STRING" id="3818.A0A445DY76"/>
<dbReference type="InterPro" id="IPR013742">
    <property type="entry name" value="Whirly"/>
</dbReference>
<evidence type="ECO:0000313" key="4">
    <source>
        <dbReference type="Proteomes" id="UP000289738"/>
    </source>
</evidence>
<dbReference type="InterPro" id="IPR009044">
    <property type="entry name" value="ssDNA-bd_transcriptional_reg"/>
</dbReference>
<evidence type="ECO:0000256" key="2">
    <source>
        <dbReference type="ARBA" id="ARBA00022946"/>
    </source>
</evidence>